<evidence type="ECO:0000256" key="3">
    <source>
        <dbReference type="ARBA" id="ARBA00022448"/>
    </source>
</evidence>
<evidence type="ECO:0000256" key="7">
    <source>
        <dbReference type="ARBA" id="ARBA00023136"/>
    </source>
</evidence>
<comment type="subcellular location">
    <subcellularLocation>
        <location evidence="1">Cell membrane</location>
        <topology evidence="1">Multi-pass membrane protein</topology>
    </subcellularLocation>
</comment>
<evidence type="ECO:0000256" key="8">
    <source>
        <dbReference type="SAM" id="Phobius"/>
    </source>
</evidence>
<feature type="transmembrane region" description="Helical" evidence="8">
    <location>
        <begin position="230"/>
        <end position="256"/>
    </location>
</feature>
<dbReference type="RefSeq" id="WP_346336995.1">
    <property type="nucleotide sequence ID" value="NZ_JBBYXI010000002.1"/>
</dbReference>
<feature type="transmembrane region" description="Helical" evidence="8">
    <location>
        <begin position="301"/>
        <end position="318"/>
    </location>
</feature>
<dbReference type="EMBL" id="JBBYXI010000002">
    <property type="protein sequence ID" value="MEN3930977.1"/>
    <property type="molecule type" value="Genomic_DNA"/>
</dbReference>
<organism evidence="9 10">
    <name type="scientific">Hohaiivirga grylli</name>
    <dbReference type="NCBI Taxonomy" id="3133970"/>
    <lineage>
        <taxon>Bacteria</taxon>
        <taxon>Pseudomonadati</taxon>
        <taxon>Pseudomonadota</taxon>
        <taxon>Alphaproteobacteria</taxon>
        <taxon>Hyphomicrobiales</taxon>
        <taxon>Methylobacteriaceae</taxon>
        <taxon>Hohaiivirga</taxon>
    </lineage>
</organism>
<evidence type="ECO:0000256" key="2">
    <source>
        <dbReference type="ARBA" id="ARBA00007935"/>
    </source>
</evidence>
<dbReference type="SUPFAM" id="SSF81345">
    <property type="entry name" value="ABC transporter involved in vitamin B12 uptake, BtuC"/>
    <property type="match status" value="1"/>
</dbReference>
<dbReference type="InterPro" id="IPR000522">
    <property type="entry name" value="ABC_transptr_permease_BtuC"/>
</dbReference>
<keyword evidence="5 8" id="KW-0812">Transmembrane</keyword>
<keyword evidence="7 8" id="KW-0472">Membrane</keyword>
<accession>A0ABV0BJV2</accession>
<dbReference type="PANTHER" id="PTHR30472:SF27">
    <property type="entry name" value="PETROBACTIN IMPORT SYSTEM PERMEASE PROTEIN YCLN"/>
    <property type="match status" value="1"/>
</dbReference>
<evidence type="ECO:0000256" key="4">
    <source>
        <dbReference type="ARBA" id="ARBA00022475"/>
    </source>
</evidence>
<comment type="similarity">
    <text evidence="2">Belongs to the binding-protein-dependent transport system permease family. FecCD subfamily.</text>
</comment>
<protein>
    <submittedName>
        <fullName evidence="9">Iron chelate uptake ABC transporter family permease subunit</fullName>
    </submittedName>
</protein>
<keyword evidence="10" id="KW-1185">Reference proteome</keyword>
<keyword evidence="6 8" id="KW-1133">Transmembrane helix</keyword>
<feature type="transmembrane region" description="Helical" evidence="8">
    <location>
        <begin position="57"/>
        <end position="74"/>
    </location>
</feature>
<feature type="transmembrane region" description="Helical" evidence="8">
    <location>
        <begin position="139"/>
        <end position="163"/>
    </location>
</feature>
<sequence>MYNHIQVKWLRQIQWAFLIVLALISLFIGVTEVALLGVLKLDPEQIRILLISRVPRLISIVITGSSLAIAGIIMQSITRNRFVSPTTAGTMEWCRLGVMMAILVFPDIPPFLRVAAAFLVSLFGTALFLAIVERIQSRNIIFVPLAGMMLGGVVNAITLFFAYGNDVMQNMASWLQGNFSLVIKDSYELLHISVPFMILCYLYADRFTIVGMGKTMSTGLGLNHAGVVRVGLLIVAVISSVTIVGVGNIPFLGLVVPNLVRIYQGDSLKNTLFDTAWLGAVLVLVCDILGRLIIYPYEIPIGIIFSVVGGGLFLYLLFRRKSLAS</sequence>
<dbReference type="Proteomes" id="UP001418637">
    <property type="component" value="Unassembled WGS sequence"/>
</dbReference>
<gene>
    <name evidence="9" type="ORF">WJT86_07885</name>
</gene>
<feature type="transmembrane region" description="Helical" evidence="8">
    <location>
        <begin position="111"/>
        <end position="132"/>
    </location>
</feature>
<evidence type="ECO:0000256" key="1">
    <source>
        <dbReference type="ARBA" id="ARBA00004651"/>
    </source>
</evidence>
<dbReference type="Pfam" id="PF01032">
    <property type="entry name" value="FecCD"/>
    <property type="match status" value="1"/>
</dbReference>
<evidence type="ECO:0000313" key="10">
    <source>
        <dbReference type="Proteomes" id="UP001418637"/>
    </source>
</evidence>
<keyword evidence="3" id="KW-0813">Transport</keyword>
<feature type="transmembrane region" description="Helical" evidence="8">
    <location>
        <begin position="276"/>
        <end position="294"/>
    </location>
</feature>
<evidence type="ECO:0000256" key="6">
    <source>
        <dbReference type="ARBA" id="ARBA00022989"/>
    </source>
</evidence>
<evidence type="ECO:0000313" key="9">
    <source>
        <dbReference type="EMBL" id="MEN3930977.1"/>
    </source>
</evidence>
<dbReference type="PANTHER" id="PTHR30472">
    <property type="entry name" value="FERRIC ENTEROBACTIN TRANSPORT SYSTEM PERMEASE PROTEIN"/>
    <property type="match status" value="1"/>
</dbReference>
<keyword evidence="4" id="KW-1003">Cell membrane</keyword>
<evidence type="ECO:0000256" key="5">
    <source>
        <dbReference type="ARBA" id="ARBA00022692"/>
    </source>
</evidence>
<dbReference type="CDD" id="cd06550">
    <property type="entry name" value="TM_ABC_iron-siderophores_like"/>
    <property type="match status" value="1"/>
</dbReference>
<reference evidence="9 10" key="1">
    <citation type="submission" date="2024-04" db="EMBL/GenBank/DDBJ databases">
        <title>A novel species isolated from cricket.</title>
        <authorList>
            <person name="Wang H.-C."/>
        </authorList>
    </citation>
    <scope>NUCLEOTIDE SEQUENCE [LARGE SCALE GENOMIC DNA]</scope>
    <source>
        <strain evidence="9 10">WL0021</strain>
    </source>
</reference>
<dbReference type="Gene3D" id="1.10.3470.10">
    <property type="entry name" value="ABC transporter involved in vitamin B12 uptake, BtuC"/>
    <property type="match status" value="1"/>
</dbReference>
<feature type="transmembrane region" description="Helical" evidence="8">
    <location>
        <begin position="15"/>
        <end position="37"/>
    </location>
</feature>
<name>A0ABV0BJV2_9HYPH</name>
<dbReference type="InterPro" id="IPR037294">
    <property type="entry name" value="ABC_BtuC-like"/>
</dbReference>
<proteinExistence type="inferred from homology"/>
<comment type="caution">
    <text evidence="9">The sequence shown here is derived from an EMBL/GenBank/DDBJ whole genome shotgun (WGS) entry which is preliminary data.</text>
</comment>